<feature type="domain" description="Flagellin C-terminal" evidence="7">
    <location>
        <begin position="421"/>
        <end position="505"/>
    </location>
</feature>
<feature type="domain" description="Flagellin barrel" evidence="9">
    <location>
        <begin position="358"/>
        <end position="401"/>
    </location>
</feature>
<comment type="similarity">
    <text evidence="2 5">Belongs to the bacterial flagellin family.</text>
</comment>
<keyword evidence="10" id="KW-0966">Cell projection</keyword>
<dbReference type="Gene3D" id="2.170.280.10">
    <property type="entry name" value="f41 fragment of flagellin, middle domain"/>
    <property type="match status" value="1"/>
</dbReference>
<evidence type="ECO:0000259" key="9">
    <source>
        <dbReference type="Pfam" id="PF21504"/>
    </source>
</evidence>
<dbReference type="InterPro" id="IPR014981">
    <property type="entry name" value="Flagellin_D3"/>
</dbReference>
<dbReference type="InterPro" id="IPR042187">
    <property type="entry name" value="Flagellin_C_sub2"/>
</dbReference>
<evidence type="ECO:0000259" key="7">
    <source>
        <dbReference type="Pfam" id="PF00700"/>
    </source>
</evidence>
<comment type="caution">
    <text evidence="10">The sequence shown here is derived from an EMBL/GenBank/DDBJ whole genome shotgun (WGS) entry which is preliminary data.</text>
</comment>
<keyword evidence="3 5" id="KW-0964">Secreted</keyword>
<evidence type="ECO:0000313" key="10">
    <source>
        <dbReference type="EMBL" id="HAB0951744.1"/>
    </source>
</evidence>
<evidence type="ECO:0000256" key="5">
    <source>
        <dbReference type="RuleBase" id="RU362073"/>
    </source>
</evidence>
<dbReference type="InterPro" id="IPR049365">
    <property type="entry name" value="FLIC_barrel"/>
</dbReference>
<dbReference type="PANTHER" id="PTHR42792:SF2">
    <property type="entry name" value="FLAGELLIN"/>
    <property type="match status" value="1"/>
</dbReference>
<evidence type="ECO:0000259" key="6">
    <source>
        <dbReference type="Pfam" id="PF00669"/>
    </source>
</evidence>
<accession>A0A3T2W990</accession>
<evidence type="ECO:0000256" key="1">
    <source>
        <dbReference type="ARBA" id="ARBA00002270"/>
    </source>
</evidence>
<dbReference type="GO" id="GO:0005198">
    <property type="term" value="F:structural molecule activity"/>
    <property type="evidence" value="ECO:0007669"/>
    <property type="project" value="UniProtKB-UniRule"/>
</dbReference>
<dbReference type="Gene3D" id="6.10.280.190">
    <property type="match status" value="1"/>
</dbReference>
<dbReference type="InterPro" id="IPR001029">
    <property type="entry name" value="Flagellin_N"/>
</dbReference>
<feature type="domain" description="Flagellin D3" evidence="8">
    <location>
        <begin position="196"/>
        <end position="286"/>
    </location>
</feature>
<feature type="domain" description="Flagellin N-terminal" evidence="6">
    <location>
        <begin position="5"/>
        <end position="143"/>
    </location>
</feature>
<dbReference type="AlphaFoldDB" id="A0A3T2W990"/>
<dbReference type="Pfam" id="PF21504">
    <property type="entry name" value="FLIC_barrel"/>
    <property type="match status" value="1"/>
</dbReference>
<evidence type="ECO:0000256" key="3">
    <source>
        <dbReference type="ARBA" id="ARBA00022525"/>
    </source>
</evidence>
<dbReference type="Pfam" id="PF08884">
    <property type="entry name" value="Flagellin_D3"/>
    <property type="match status" value="1"/>
</dbReference>
<reference evidence="10" key="1">
    <citation type="journal article" date="2018" name="Genome Biol.">
        <title>SKESA: strategic k-mer extension for scrupulous assemblies.</title>
        <authorList>
            <person name="Souvorov A."/>
            <person name="Agarwala R."/>
            <person name="Lipman D.J."/>
        </authorList>
    </citation>
    <scope>NUCLEOTIDE SEQUENCE</scope>
    <source>
        <strain evidence="10">Salmonella enterica</strain>
    </source>
</reference>
<keyword evidence="10" id="KW-0969">Cilium</keyword>
<dbReference type="Gene3D" id="2.30.220.10">
    <property type="entry name" value="f41 fragment of flagellin, C-terminal domain"/>
    <property type="match status" value="1"/>
</dbReference>
<dbReference type="PANTHER" id="PTHR42792">
    <property type="entry name" value="FLAGELLIN"/>
    <property type="match status" value="1"/>
</dbReference>
<comment type="subcellular location">
    <subcellularLocation>
        <location evidence="5">Secreted</location>
    </subcellularLocation>
    <subcellularLocation>
        <location evidence="5">Bacterial flagellum</location>
    </subcellularLocation>
</comment>
<proteinExistence type="inferred from homology"/>
<dbReference type="PRINTS" id="PR00207">
    <property type="entry name" value="FLAGELLIN"/>
</dbReference>
<gene>
    <name evidence="10" type="ORF">GBY05_02185</name>
</gene>
<dbReference type="GO" id="GO:0005576">
    <property type="term" value="C:extracellular region"/>
    <property type="evidence" value="ECO:0007669"/>
    <property type="project" value="UniProtKB-SubCell"/>
</dbReference>
<keyword evidence="4 5" id="KW-0975">Bacterial flagellum</keyword>
<reference evidence="10" key="2">
    <citation type="submission" date="2019-10" db="EMBL/GenBank/DDBJ databases">
        <authorList>
            <consortium name="NCBI Pathogen Detection Project"/>
        </authorList>
    </citation>
    <scope>NUCLEOTIDE SEQUENCE</scope>
    <source>
        <strain evidence="10">Salmonella enterica</strain>
    </source>
</reference>
<dbReference type="EMBL" id="DAAFPK010000001">
    <property type="protein sequence ID" value="HAB0951744.1"/>
    <property type="molecule type" value="Genomic_DNA"/>
</dbReference>
<dbReference type="Pfam" id="PF00700">
    <property type="entry name" value="Flagellin_C"/>
    <property type="match status" value="1"/>
</dbReference>
<dbReference type="Gene3D" id="6.10.10.10">
    <property type="entry name" value="Flagellar export chaperone, C-terminal domain"/>
    <property type="match status" value="1"/>
</dbReference>
<evidence type="ECO:0000259" key="8">
    <source>
        <dbReference type="Pfam" id="PF08884"/>
    </source>
</evidence>
<dbReference type="RefSeq" id="WP_115284865.1">
    <property type="nucleotide sequence ID" value="NZ_JBICPU010000008.1"/>
</dbReference>
<dbReference type="InterPro" id="IPR001492">
    <property type="entry name" value="Flagellin"/>
</dbReference>
<dbReference type="InterPro" id="IPR046358">
    <property type="entry name" value="Flagellin_C"/>
</dbReference>
<dbReference type="GO" id="GO:0009288">
    <property type="term" value="C:bacterial-type flagellum"/>
    <property type="evidence" value="ECO:0007669"/>
    <property type="project" value="UniProtKB-SubCell"/>
</dbReference>
<dbReference type="SUPFAM" id="SSF64518">
    <property type="entry name" value="Phase 1 flagellin"/>
    <property type="match status" value="1"/>
</dbReference>
<dbReference type="Gene3D" id="1.20.1330.10">
    <property type="entry name" value="f41 fragment of flagellin, N-terminal domain"/>
    <property type="match status" value="1"/>
</dbReference>
<dbReference type="NCBIfam" id="NF005953">
    <property type="entry name" value="PRK08026.1"/>
    <property type="match status" value="1"/>
</dbReference>
<dbReference type="Pfam" id="PF00669">
    <property type="entry name" value="Flagellin_N"/>
    <property type="match status" value="1"/>
</dbReference>
<keyword evidence="10" id="KW-0282">Flagellum</keyword>
<evidence type="ECO:0000256" key="2">
    <source>
        <dbReference type="ARBA" id="ARBA00005709"/>
    </source>
</evidence>
<evidence type="ECO:0000256" key="4">
    <source>
        <dbReference type="ARBA" id="ARBA00023143"/>
    </source>
</evidence>
<comment type="function">
    <text evidence="1 5">Flagellin is the subunit protein which polymerizes to form the filaments of bacterial flagella.</text>
</comment>
<name>A0A3T2W990_SALET</name>
<protein>
    <recommendedName>
        <fullName evidence="5">Flagellin</fullName>
    </recommendedName>
</protein>
<organism evidence="10">
    <name type="scientific">Salmonella enterica subsp. enterica serovar Orion</name>
    <dbReference type="NCBI Taxonomy" id="399586"/>
    <lineage>
        <taxon>Bacteria</taxon>
        <taxon>Pseudomonadati</taxon>
        <taxon>Pseudomonadota</taxon>
        <taxon>Gammaproteobacteria</taxon>
        <taxon>Enterobacterales</taxon>
        <taxon>Enterobacteriaceae</taxon>
        <taxon>Salmonella</taxon>
    </lineage>
</organism>
<sequence length="506" mass="53061">MAQVINTNSLSLLTQNNLNKSQSALGTAIERLSSGLRINSAKDDAAGQAIANRFTANIKGLTQASRNANDGISIAQTTEGALNEINNNLQRVRELAVQSANSTNSQSDLDSIQAEITQRLNEIDRVSGQTQFNGVKVLAQDNTLTIQVGANDGETIDIDLKQINSQTLGLDTLNVQKKYDVDNTAVTNPNYVDGAALSTTMPTAAEIKTAIGTGAGTPAVKGNEVQFDKSTGKYYVEIEGYSAPDAAKNGIYEAKVADDGTISLETGTKKIGTAMPAGAEVITHVQKKDQPVVVDASVKDALKAGGVDDAVADTAQLVKMSYTDKNGKTIEGGYALKAGDKYYAADYDEATGAIKAKTTSYTAADGTTKTAANQLGGVDGKTEVVTIDGKTYNASKAEGHNFKAQPDLAEAAAKTTENPLAKIDAALAQVDALRSDLGAVQNRFNSAITNLGNTVNNLSSARSRIEDSDYATEVSNMSRAQILQQAGTSVLAQANQVPQNVLSLLR</sequence>